<dbReference type="GO" id="GO:0008270">
    <property type="term" value="F:zinc ion binding"/>
    <property type="evidence" value="ECO:0007669"/>
    <property type="project" value="InterPro"/>
</dbReference>
<evidence type="ECO:0000259" key="14">
    <source>
        <dbReference type="SMART" id="SM00849"/>
    </source>
</evidence>
<keyword evidence="3 12" id="KW-0479">Metal-binding</keyword>
<dbReference type="InterPro" id="IPR036866">
    <property type="entry name" value="RibonucZ/Hydroxyglut_hydro"/>
</dbReference>
<dbReference type="AlphaFoldDB" id="A0A7Z9BHE0"/>
<dbReference type="Pfam" id="PF17770">
    <property type="entry name" value="RNase_J_C"/>
    <property type="match status" value="1"/>
</dbReference>
<dbReference type="GO" id="GO:0003723">
    <property type="term" value="F:RNA binding"/>
    <property type="evidence" value="ECO:0007669"/>
    <property type="project" value="UniProtKB-UniRule"/>
</dbReference>
<feature type="binding site" evidence="12">
    <location>
        <position position="166"/>
    </location>
    <ligand>
        <name>Zn(2+)</name>
        <dbReference type="ChEBI" id="CHEBI:29105"/>
        <label>1</label>
        <note>catalytic</note>
    </ligand>
</feature>
<dbReference type="CDD" id="cd07714">
    <property type="entry name" value="RNaseJ_MBL-fold"/>
    <property type="match status" value="1"/>
</dbReference>
<dbReference type="GO" id="GO:0005737">
    <property type="term" value="C:cytoplasm"/>
    <property type="evidence" value="ECO:0007669"/>
    <property type="project" value="UniProtKB-SubCell"/>
</dbReference>
<dbReference type="GO" id="GO:0004534">
    <property type="term" value="F:5'-3' RNA exonuclease activity"/>
    <property type="evidence" value="ECO:0007669"/>
    <property type="project" value="UniProtKB-UniRule"/>
</dbReference>
<keyword evidence="4 9" id="KW-0255">Endonuclease</keyword>
<dbReference type="InterPro" id="IPR041636">
    <property type="entry name" value="RNase_J_C"/>
</dbReference>
<reference evidence="15" key="1">
    <citation type="submission" date="2019-10" db="EMBL/GenBank/DDBJ databases">
        <authorList>
            <consortium name="Genoscope - CEA"/>
            <person name="William W."/>
        </authorList>
    </citation>
    <scope>NUCLEOTIDE SEQUENCE [LARGE SCALE GENOMIC DNA]</scope>
    <source>
        <strain evidence="15">BBR_PRJEB10992</strain>
    </source>
</reference>
<feature type="binding site" evidence="12">
    <location>
        <position position="101"/>
    </location>
    <ligand>
        <name>Zn(2+)</name>
        <dbReference type="ChEBI" id="CHEBI:29105"/>
        <label>1</label>
        <note>catalytic</note>
    </ligand>
</feature>
<keyword evidence="8 9" id="KW-0694">RNA-binding</keyword>
<evidence type="ECO:0000256" key="4">
    <source>
        <dbReference type="ARBA" id="ARBA00022759"/>
    </source>
</evidence>
<keyword evidence="2 9" id="KW-0540">Nuclease</keyword>
<feature type="binding site" evidence="12">
    <location>
        <position position="415"/>
    </location>
    <ligand>
        <name>Zn(2+)</name>
        <dbReference type="ChEBI" id="CHEBI:29105"/>
        <label>1</label>
        <note>catalytic</note>
    </ligand>
</feature>
<keyword evidence="16" id="KW-1185">Reference proteome</keyword>
<evidence type="ECO:0000256" key="12">
    <source>
        <dbReference type="PIRSR" id="PIRSR004803-3"/>
    </source>
</evidence>
<accession>A0A7Z9BHE0</accession>
<dbReference type="Gene3D" id="3.40.50.10710">
    <property type="entry name" value="Metallo-hydrolase/oxidoreductase"/>
    <property type="match status" value="1"/>
</dbReference>
<dbReference type="InterPro" id="IPR055132">
    <property type="entry name" value="RNase_J_b_CASP"/>
</dbReference>
<comment type="cofactor">
    <cofactor evidence="12">
        <name>Zn(2+)</name>
        <dbReference type="ChEBI" id="CHEBI:29105"/>
    </cofactor>
    <text evidence="12">Binds 2 Zn(2+) ions per subunit. It is not clear if Zn(2+) or Mg(2+) is physiologically important.</text>
</comment>
<keyword evidence="9" id="KW-0698">rRNA processing</keyword>
<dbReference type="Gene3D" id="3.10.20.580">
    <property type="match status" value="1"/>
</dbReference>
<feature type="binding site" evidence="12">
    <location>
        <position position="188"/>
    </location>
    <ligand>
        <name>Zn(2+)</name>
        <dbReference type="ChEBI" id="CHEBI:29105"/>
        <label>1</label>
        <note>catalytic</note>
    </ligand>
</feature>
<feature type="binding site" evidence="12">
    <location>
        <position position="468"/>
    </location>
    <ligand>
        <name>Ca(2+)</name>
        <dbReference type="ChEBI" id="CHEBI:29108"/>
    </ligand>
</feature>
<feature type="binding site" evidence="12">
    <location>
        <position position="96"/>
    </location>
    <ligand>
        <name>Zn(2+)</name>
        <dbReference type="ChEBI" id="CHEBI:29105"/>
        <label>1</label>
        <note>catalytic</note>
    </ligand>
</feature>
<evidence type="ECO:0000256" key="5">
    <source>
        <dbReference type="ARBA" id="ARBA00022801"/>
    </source>
</evidence>
<dbReference type="InterPro" id="IPR001587">
    <property type="entry name" value="RNase_J_CS"/>
</dbReference>
<dbReference type="GO" id="GO:0006364">
    <property type="term" value="P:rRNA processing"/>
    <property type="evidence" value="ECO:0007669"/>
    <property type="project" value="UniProtKB-UniRule"/>
</dbReference>
<dbReference type="InterPro" id="IPR030854">
    <property type="entry name" value="RNase_J_bac"/>
</dbReference>
<gene>
    <name evidence="9" type="primary">rnj</name>
    <name evidence="15" type="ORF">PL8927_220090</name>
</gene>
<feature type="binding site" evidence="12">
    <location>
        <position position="100"/>
    </location>
    <ligand>
        <name>Zn(2+)</name>
        <dbReference type="ChEBI" id="CHEBI:29105"/>
        <label>1</label>
        <note>catalytic</note>
    </ligand>
</feature>
<evidence type="ECO:0000313" key="16">
    <source>
        <dbReference type="Proteomes" id="UP000184550"/>
    </source>
</evidence>
<dbReference type="EMBL" id="CZCU02000094">
    <property type="protein sequence ID" value="VXD13206.1"/>
    <property type="molecule type" value="Genomic_DNA"/>
</dbReference>
<feature type="domain" description="Metallo-beta-lactamase" evidence="14">
    <location>
        <begin position="43"/>
        <end position="240"/>
    </location>
</feature>
<evidence type="ECO:0000256" key="6">
    <source>
        <dbReference type="ARBA" id="ARBA00022833"/>
    </source>
</evidence>
<sequence length="626" mass="68539">MMTNGNTPIIRKRTSAMTSSTSTPVFNSGALKIIPLGGLHEIGKNTCVFEYEDEIVILDAGLAFPTDGMHGVNIVLPDVTYLRENREKIKGMIVTHGHEDHIGGIPFHLKQFEVPVIYGPRLAMALLQGKLEEAGVADRTELRSVRPREMVRIGKYFLVEYIRNTHSIADSFTVAITTPVGVVVHTGDFKIDHTPVDGEFFDFQRLAEYGEKGVHCLLSDSTNAETPGFTPSESSVYPNLDRIFAQAQGRILVTTFASSVHRLNIILDIAQKQGRLVSVVGRSMLNVIAHARTLGYVKCEDRLFVPLNAISGIPNDKLLILTTGSQGEPLSALTRIAEGAHRQINIKQGDTVVFSANPIPGNTIAVVNTIDKLMMQGANVIYGREKGIHVSGHGCQEDQKLMLALTRPKFFVPVHGEHRMLVQHQKTAQSMGIPAENMVLIDNGFVVELTKESIRIAGKVQAGIEPVDSSRSGVVKDETMKERRQLAEEGVVTVAAAVGVDGKLLARPEIHLKGVVNSVDQASIQQQLSQTIENVLTERWTEFARTFGTDTKEIDWEGLKTQIERSIQRVLRREIPSNPLLVLLVQTPEGEGGGGREGEGEQEPSTSSSAKVTGRRRPRSTARVAS</sequence>
<evidence type="ECO:0000256" key="1">
    <source>
        <dbReference type="ARBA" id="ARBA00022490"/>
    </source>
</evidence>
<dbReference type="Pfam" id="PF22505">
    <property type="entry name" value="RNase_J_b_CASP"/>
    <property type="match status" value="1"/>
</dbReference>
<keyword evidence="6 12" id="KW-0862">Zinc</keyword>
<dbReference type="GO" id="GO:0004521">
    <property type="term" value="F:RNA endonuclease activity"/>
    <property type="evidence" value="ECO:0007669"/>
    <property type="project" value="UniProtKB-UniRule"/>
</dbReference>
<evidence type="ECO:0000256" key="11">
    <source>
        <dbReference type="PIRSR" id="PIRSR004803-2"/>
    </source>
</evidence>
<comment type="similarity">
    <text evidence="9">Belongs to the metallo-beta-lactamase superfamily. RNA-metabolizing metallo-beta-lactamase-like family. Bacterial RNase J subfamily.</text>
</comment>
<evidence type="ECO:0000256" key="13">
    <source>
        <dbReference type="SAM" id="MobiDB-lite"/>
    </source>
</evidence>
<evidence type="ECO:0000313" key="15">
    <source>
        <dbReference type="EMBL" id="VXD13206.1"/>
    </source>
</evidence>
<feature type="active site" description="Proton acceptor" evidence="10">
    <location>
        <position position="393"/>
    </location>
</feature>
<evidence type="ECO:0000256" key="8">
    <source>
        <dbReference type="ARBA" id="ARBA00022884"/>
    </source>
</evidence>
<feature type="binding site" evidence="12">
    <location>
        <position position="71"/>
    </location>
    <ligand>
        <name>Ca(2+)</name>
        <dbReference type="ChEBI" id="CHEBI:29108"/>
    </ligand>
</feature>
<dbReference type="Gene3D" id="3.60.15.10">
    <property type="entry name" value="Ribonuclease Z/Hydroxyacylglutathione hydrolase-like"/>
    <property type="match status" value="1"/>
</dbReference>
<proteinExistence type="inferred from homology"/>
<feature type="binding site" evidence="12">
    <location>
        <position position="98"/>
    </location>
    <ligand>
        <name>Zn(2+)</name>
        <dbReference type="ChEBI" id="CHEBI:29105"/>
        <label>1</label>
        <note>catalytic</note>
    </ligand>
</feature>
<dbReference type="PANTHER" id="PTHR43694">
    <property type="entry name" value="RIBONUCLEASE J"/>
    <property type="match status" value="1"/>
</dbReference>
<keyword evidence="7 9" id="KW-0269">Exonuclease</keyword>
<comment type="cofactor">
    <cofactor evidence="12">
        <name>Ca(2+)</name>
        <dbReference type="ChEBI" id="CHEBI:29108"/>
    </cofactor>
    <text evidence="12">Binds 1 Ca(2+) cation per subunit. Seen in 1 crystal structure, it is not clear if it is physiologically important.</text>
</comment>
<dbReference type="SUPFAM" id="SSF56281">
    <property type="entry name" value="Metallo-hydrolase/oxidoreductase"/>
    <property type="match status" value="1"/>
</dbReference>
<feature type="binding site" evidence="9 11">
    <location>
        <begin position="389"/>
        <end position="393"/>
    </location>
    <ligand>
        <name>substrate</name>
    </ligand>
</feature>
<dbReference type="Pfam" id="PF07521">
    <property type="entry name" value="RMMBL"/>
    <property type="match status" value="1"/>
</dbReference>
<protein>
    <recommendedName>
        <fullName evidence="9">Ribonuclease J</fullName>
        <shortName evidence="9">RNase J</shortName>
        <ecNumber evidence="9">3.1.-.-</ecNumber>
    </recommendedName>
</protein>
<comment type="subunit">
    <text evidence="9">Homodimer, may be a subunit of the RNA degradosome.</text>
</comment>
<dbReference type="PROSITE" id="PS01292">
    <property type="entry name" value="UPF0036"/>
    <property type="match status" value="1"/>
</dbReference>
<name>A0A7Z9BHE0_9CYAN</name>
<keyword evidence="5 9" id="KW-0378">Hydrolase</keyword>
<comment type="function">
    <text evidence="9">An RNase that has 5'-3' exonuclease and possibly endonuclease activity. Involved in maturation of rRNA and in some organisms also mRNA maturation and/or decay.</text>
</comment>
<dbReference type="EC" id="3.1.-.-" evidence="9"/>
<keyword evidence="1 9" id="KW-0963">Cytoplasm</keyword>
<keyword evidence="12" id="KW-0106">Calcium</keyword>
<dbReference type="InterPro" id="IPR004613">
    <property type="entry name" value="RNase_J"/>
</dbReference>
<evidence type="ECO:0000256" key="10">
    <source>
        <dbReference type="PIRSR" id="PIRSR004803-1"/>
    </source>
</evidence>
<dbReference type="PIRSF" id="PIRSF004803">
    <property type="entry name" value="RnjA"/>
    <property type="match status" value="1"/>
</dbReference>
<comment type="subcellular location">
    <subcellularLocation>
        <location evidence="9">Cytoplasm</location>
    </subcellularLocation>
</comment>
<dbReference type="HAMAP" id="MF_01491">
    <property type="entry name" value="RNase_J_bact"/>
    <property type="match status" value="1"/>
</dbReference>
<feature type="active site" description="Proton donor" evidence="10">
    <location>
        <position position="220"/>
    </location>
</feature>
<dbReference type="InterPro" id="IPR042173">
    <property type="entry name" value="RNase_J_2"/>
</dbReference>
<feature type="region of interest" description="Disordered" evidence="13">
    <location>
        <begin position="585"/>
        <end position="626"/>
    </location>
</feature>
<dbReference type="Pfam" id="PF00753">
    <property type="entry name" value="Lactamase_B"/>
    <property type="match status" value="1"/>
</dbReference>
<dbReference type="Proteomes" id="UP000184550">
    <property type="component" value="Unassembled WGS sequence"/>
</dbReference>
<evidence type="ECO:0000256" key="7">
    <source>
        <dbReference type="ARBA" id="ARBA00022839"/>
    </source>
</evidence>
<evidence type="ECO:0000256" key="9">
    <source>
        <dbReference type="HAMAP-Rule" id="MF_01491"/>
    </source>
</evidence>
<evidence type="ECO:0000256" key="2">
    <source>
        <dbReference type="ARBA" id="ARBA00022722"/>
    </source>
</evidence>
<dbReference type="InterPro" id="IPR001279">
    <property type="entry name" value="Metallo-B-lactamas"/>
</dbReference>
<dbReference type="InterPro" id="IPR011108">
    <property type="entry name" value="RMMBL"/>
</dbReference>
<comment type="caution">
    <text evidence="15">The sequence shown here is derived from an EMBL/GenBank/DDBJ whole genome shotgun (WGS) entry which is preliminary data.</text>
</comment>
<dbReference type="PANTHER" id="PTHR43694:SF1">
    <property type="entry name" value="RIBONUCLEASE J"/>
    <property type="match status" value="1"/>
</dbReference>
<organism evidence="15 16">
    <name type="scientific">Planktothrix serta PCC 8927</name>
    <dbReference type="NCBI Taxonomy" id="671068"/>
    <lineage>
        <taxon>Bacteria</taxon>
        <taxon>Bacillati</taxon>
        <taxon>Cyanobacteriota</taxon>
        <taxon>Cyanophyceae</taxon>
        <taxon>Oscillatoriophycideae</taxon>
        <taxon>Oscillatoriales</taxon>
        <taxon>Microcoleaceae</taxon>
        <taxon>Planktothrix</taxon>
    </lineage>
</organism>
<dbReference type="SMART" id="SM00849">
    <property type="entry name" value="Lactamase_B"/>
    <property type="match status" value="1"/>
</dbReference>
<evidence type="ECO:0000256" key="3">
    <source>
        <dbReference type="ARBA" id="ARBA00022723"/>
    </source>
</evidence>
<dbReference type="NCBIfam" id="TIGR00649">
    <property type="entry name" value="MG423"/>
    <property type="match status" value="1"/>
</dbReference>